<gene>
    <name evidence="6" type="ORF">EXY25_10530</name>
</gene>
<dbReference type="Pfam" id="PF02894">
    <property type="entry name" value="GFO_IDH_MocA_C"/>
    <property type="match status" value="1"/>
</dbReference>
<evidence type="ECO:0000259" key="4">
    <source>
        <dbReference type="Pfam" id="PF01408"/>
    </source>
</evidence>
<dbReference type="InterPro" id="IPR004104">
    <property type="entry name" value="Gfo/Idh/MocA-like_OxRdtase_C"/>
</dbReference>
<accession>A0ABY1WNY3</accession>
<dbReference type="Pfam" id="PF01408">
    <property type="entry name" value="GFO_IDH_MocA"/>
    <property type="match status" value="1"/>
</dbReference>
<organism evidence="6 7">
    <name type="scientific">Corallincola spongiicola</name>
    <dbReference type="NCBI Taxonomy" id="2520508"/>
    <lineage>
        <taxon>Bacteria</taxon>
        <taxon>Pseudomonadati</taxon>
        <taxon>Pseudomonadota</taxon>
        <taxon>Gammaproteobacteria</taxon>
        <taxon>Alteromonadales</taxon>
        <taxon>Psychromonadaceae</taxon>
        <taxon>Corallincola</taxon>
    </lineage>
</organism>
<dbReference type="SUPFAM" id="SSF51735">
    <property type="entry name" value="NAD(P)-binding Rossmann-fold domains"/>
    <property type="match status" value="1"/>
</dbReference>
<dbReference type="Proteomes" id="UP000292544">
    <property type="component" value="Unassembled WGS sequence"/>
</dbReference>
<keyword evidence="2" id="KW-0732">Signal</keyword>
<evidence type="ECO:0000313" key="6">
    <source>
        <dbReference type="EMBL" id="TAA45786.1"/>
    </source>
</evidence>
<sequence>MVSNIRVGIVGFGYAAQTFHVPFLRSLATTEAVEIRAVSSSDAAKVHQLLPDVEVLSDHHALCGHEDLDLVIITSPNDSHAPLASCALAAGKHVLLEKPLTTNYVDAVALQQLAAAQERLLVPFQNRRWDGDFLTVKKLVADGSLGKVHYFESHFDRFRPQPRDRWRENGGEGSGIFWDLGPHLLDQALQLFGQPSHLTATLRALRPAAKAVDYFKLQLHYADKEVVLCASPYMAAANPRFTLQGELATYLKSGLDPQEDALKSGMDPQASSFGIEAEALWGQLYFATEHQPVATLHGDYLGFYQQLLDAIRGQAPAPVPITDAVEVIRLLALSEESAASGCRVSCD</sequence>
<dbReference type="PANTHER" id="PTHR43708:SF5">
    <property type="entry name" value="CONSERVED EXPRESSED OXIDOREDUCTASE (EUROFUNG)-RELATED"/>
    <property type="match status" value="1"/>
</dbReference>
<dbReference type="PANTHER" id="PTHR43708">
    <property type="entry name" value="CONSERVED EXPRESSED OXIDOREDUCTASE (EUROFUNG)"/>
    <property type="match status" value="1"/>
</dbReference>
<comment type="similarity">
    <text evidence="1">Belongs to the Gfo/Idh/MocA family.</text>
</comment>
<reference evidence="7" key="1">
    <citation type="submission" date="2019-02" db="EMBL/GenBank/DDBJ databases">
        <title>Draft genome sequence of Muricauda sp. 176CP4-71.</title>
        <authorList>
            <person name="Park J.-S."/>
        </authorList>
    </citation>
    <scope>NUCLEOTIDE SEQUENCE [LARGE SCALE GENOMIC DNA]</scope>
    <source>
        <strain evidence="7">176GS2-150</strain>
    </source>
</reference>
<comment type="caution">
    <text evidence="6">The sequence shown here is derived from an EMBL/GenBank/DDBJ whole genome shotgun (WGS) entry which is preliminary data.</text>
</comment>
<dbReference type="InterPro" id="IPR036291">
    <property type="entry name" value="NAD(P)-bd_dom_sf"/>
</dbReference>
<feature type="domain" description="Gfo/Idh/MocA-like oxidoreductase N-terminal" evidence="4">
    <location>
        <begin position="5"/>
        <end position="121"/>
    </location>
</feature>
<dbReference type="InterPro" id="IPR051317">
    <property type="entry name" value="Gfo/Idh/MocA_oxidoreduct"/>
</dbReference>
<evidence type="ECO:0000259" key="5">
    <source>
        <dbReference type="Pfam" id="PF02894"/>
    </source>
</evidence>
<evidence type="ECO:0000256" key="3">
    <source>
        <dbReference type="ARBA" id="ARBA00023002"/>
    </source>
</evidence>
<dbReference type="Gene3D" id="3.40.50.720">
    <property type="entry name" value="NAD(P)-binding Rossmann-like Domain"/>
    <property type="match status" value="1"/>
</dbReference>
<dbReference type="InterPro" id="IPR000683">
    <property type="entry name" value="Gfo/Idh/MocA-like_OxRdtase_N"/>
</dbReference>
<name>A0ABY1WNY3_9GAMM</name>
<keyword evidence="7" id="KW-1185">Reference proteome</keyword>
<proteinExistence type="inferred from homology"/>
<protein>
    <submittedName>
        <fullName evidence="6">Oxidoreductase</fullName>
    </submittedName>
</protein>
<evidence type="ECO:0000256" key="1">
    <source>
        <dbReference type="ARBA" id="ARBA00010928"/>
    </source>
</evidence>
<feature type="domain" description="Gfo/Idh/MocA-like oxidoreductase C-terminal" evidence="5">
    <location>
        <begin position="137"/>
        <end position="344"/>
    </location>
</feature>
<evidence type="ECO:0000256" key="2">
    <source>
        <dbReference type="ARBA" id="ARBA00022729"/>
    </source>
</evidence>
<evidence type="ECO:0000313" key="7">
    <source>
        <dbReference type="Proteomes" id="UP000292544"/>
    </source>
</evidence>
<keyword evidence="3" id="KW-0560">Oxidoreductase</keyword>
<dbReference type="NCBIfam" id="NF008607">
    <property type="entry name" value="PRK11579.1"/>
    <property type="match status" value="1"/>
</dbReference>
<dbReference type="EMBL" id="SHLY01000003">
    <property type="protein sequence ID" value="TAA45786.1"/>
    <property type="molecule type" value="Genomic_DNA"/>
</dbReference>
<dbReference type="Gene3D" id="3.30.360.10">
    <property type="entry name" value="Dihydrodipicolinate Reductase, domain 2"/>
    <property type="match status" value="1"/>
</dbReference>